<evidence type="ECO:0000313" key="3">
    <source>
        <dbReference type="Proteomes" id="UP000017404"/>
    </source>
</evidence>
<evidence type="ECO:0008006" key="4">
    <source>
        <dbReference type="Google" id="ProtNLM"/>
    </source>
</evidence>
<reference evidence="2 3" key="1">
    <citation type="submission" date="2013-10" db="EMBL/GenBank/DDBJ databases">
        <title>The Genome Sequence of Acinetobacter tjernbergiae CIP107465.</title>
        <authorList>
            <consortium name="The Broad Institute Genomics Platform"/>
            <consortium name="The Broad Institute Genome Sequencing Center for Infectious Disease"/>
            <person name="Cerqueira G."/>
            <person name="Feldgarden M."/>
            <person name="Courvalin P."/>
            <person name="Grillot-Courvalin C."/>
            <person name="Clermont D."/>
            <person name="Rocha E."/>
            <person name="Yoon E.-J."/>
            <person name="Nemec A."/>
            <person name="Young S.K."/>
            <person name="Zeng Q."/>
            <person name="Gargeya S."/>
            <person name="Fitzgerald M."/>
            <person name="Abouelleil A."/>
            <person name="Alvarado L."/>
            <person name="Berlin A.M."/>
            <person name="Chapman S.B."/>
            <person name="Gainer-Dewar J."/>
            <person name="Goldberg J."/>
            <person name="Gnerre S."/>
            <person name="Griggs A."/>
            <person name="Gujja S."/>
            <person name="Hansen M."/>
            <person name="Howarth C."/>
            <person name="Imamovic A."/>
            <person name="Ireland A."/>
            <person name="Larimer J."/>
            <person name="McCowan C."/>
            <person name="Murphy C."/>
            <person name="Pearson M."/>
            <person name="Poon T.W."/>
            <person name="Priest M."/>
            <person name="Roberts A."/>
            <person name="Saif S."/>
            <person name="Shea T."/>
            <person name="Sykes S."/>
            <person name="Wortman J."/>
            <person name="Nusbaum C."/>
            <person name="Birren B."/>
        </authorList>
    </citation>
    <scope>NUCLEOTIDE SEQUENCE [LARGE SCALE GENOMIC DNA]</scope>
    <source>
        <strain evidence="2 3">CIP 107465</strain>
    </source>
</reference>
<evidence type="ECO:0000256" key="1">
    <source>
        <dbReference type="SAM" id="Phobius"/>
    </source>
</evidence>
<sequence>MSLIPCRSCEKPLSQDAKVCPNCGAKKPTKHKKPTDFRRLGKLLLILLAVYIVAIILSKALGLKNNTPSSSDSSNSVAASSPYHEAHEKCGSKEETDRLYWSMLEMVVWEKSGKEPVIATFKPNYWNDSFPKTGAERQQIIEAIANTDFCLNARPRTIYIFDSKGNMIGRATPQKGIEYLYLK</sequence>
<dbReference type="OrthoDB" id="6904817at2"/>
<name>V2V168_9GAMM</name>
<dbReference type="PATRIC" id="fig|1120928.5.peg.1457"/>
<accession>V2V168</accession>
<keyword evidence="1" id="KW-0472">Membrane</keyword>
<keyword evidence="3" id="KW-1185">Reference proteome</keyword>
<keyword evidence="1" id="KW-0812">Transmembrane</keyword>
<keyword evidence="1" id="KW-1133">Transmembrane helix</keyword>
<dbReference type="EMBL" id="AYEV01000012">
    <property type="protein sequence ID" value="ESK55997.1"/>
    <property type="molecule type" value="Genomic_DNA"/>
</dbReference>
<dbReference type="Proteomes" id="UP000017404">
    <property type="component" value="Unassembled WGS sequence"/>
</dbReference>
<dbReference type="RefSeq" id="WP_018679221.1">
    <property type="nucleotide sequence ID" value="NZ_AYEV01000012.1"/>
</dbReference>
<evidence type="ECO:0000313" key="2">
    <source>
        <dbReference type="EMBL" id="ESK55997.1"/>
    </source>
</evidence>
<dbReference type="AlphaFoldDB" id="V2V168"/>
<feature type="transmembrane region" description="Helical" evidence="1">
    <location>
        <begin position="40"/>
        <end position="61"/>
    </location>
</feature>
<comment type="caution">
    <text evidence="2">The sequence shown here is derived from an EMBL/GenBank/DDBJ whole genome shotgun (WGS) entry which is preliminary data.</text>
</comment>
<organism evidence="2 3">
    <name type="scientific">Acinetobacter tjernbergiae DSM 14971 = CIP 107465</name>
    <dbReference type="NCBI Taxonomy" id="1120928"/>
    <lineage>
        <taxon>Bacteria</taxon>
        <taxon>Pseudomonadati</taxon>
        <taxon>Pseudomonadota</taxon>
        <taxon>Gammaproteobacteria</taxon>
        <taxon>Moraxellales</taxon>
        <taxon>Moraxellaceae</taxon>
        <taxon>Acinetobacter</taxon>
    </lineage>
</organism>
<gene>
    <name evidence="2" type="ORF">F990_01429</name>
</gene>
<protein>
    <recommendedName>
        <fullName evidence="4">Zinc-ribbon domain-containing protein</fullName>
    </recommendedName>
</protein>
<proteinExistence type="predicted"/>